<keyword evidence="2" id="KW-0472">Membrane</keyword>
<dbReference type="OrthoDB" id="4981704at2"/>
<organism evidence="3 4">
    <name type="scientific">Glaciihabitans tibetensis</name>
    <dbReference type="NCBI Taxonomy" id="1266600"/>
    <lineage>
        <taxon>Bacteria</taxon>
        <taxon>Bacillati</taxon>
        <taxon>Actinomycetota</taxon>
        <taxon>Actinomycetes</taxon>
        <taxon>Micrococcales</taxon>
        <taxon>Microbacteriaceae</taxon>
        <taxon>Glaciihabitans</taxon>
    </lineage>
</organism>
<keyword evidence="4" id="KW-1185">Reference proteome</keyword>
<feature type="compositionally biased region" description="Acidic residues" evidence="1">
    <location>
        <begin position="1"/>
        <end position="17"/>
    </location>
</feature>
<evidence type="ECO:0000256" key="2">
    <source>
        <dbReference type="SAM" id="Phobius"/>
    </source>
</evidence>
<keyword evidence="2" id="KW-0812">Transmembrane</keyword>
<dbReference type="AlphaFoldDB" id="A0A2T0VFY5"/>
<feature type="transmembrane region" description="Helical" evidence="2">
    <location>
        <begin position="146"/>
        <end position="165"/>
    </location>
</feature>
<comment type="caution">
    <text evidence="3">The sequence shown here is derived from an EMBL/GenBank/DDBJ whole genome shotgun (WGS) entry which is preliminary data.</text>
</comment>
<feature type="transmembrane region" description="Helical" evidence="2">
    <location>
        <begin position="122"/>
        <end position="139"/>
    </location>
</feature>
<name>A0A2T0VFY5_9MICO</name>
<dbReference type="RefSeq" id="WP_106211384.1">
    <property type="nucleotide sequence ID" value="NZ_PVTL01000003.1"/>
</dbReference>
<evidence type="ECO:0000313" key="3">
    <source>
        <dbReference type="EMBL" id="PRY69105.1"/>
    </source>
</evidence>
<proteinExistence type="predicted"/>
<sequence length="167" mass="17455">MARDPDEDALNWGDDGDPTYLDSPAPDRSSARPADRDEADAAAATSADPAPTDALPHDESATEAATAAPVERQAMSSVMLLSLGVLAGVYLLYTAGWFTSAARNIAVPVGALDVVMAQLREYLSVAAPALWFVATLLLTRGRKASLRLLLLVLGAIVLLPLPFALGV</sequence>
<dbReference type="EMBL" id="PVTL01000003">
    <property type="protein sequence ID" value="PRY69105.1"/>
    <property type="molecule type" value="Genomic_DNA"/>
</dbReference>
<dbReference type="Proteomes" id="UP000237983">
    <property type="component" value="Unassembled WGS sequence"/>
</dbReference>
<reference evidence="3 4" key="1">
    <citation type="submission" date="2018-03" db="EMBL/GenBank/DDBJ databases">
        <title>Genomic Encyclopedia of Type Strains, Phase III (KMG-III): the genomes of soil and plant-associated and newly described type strains.</title>
        <authorList>
            <person name="Whitman W."/>
        </authorList>
    </citation>
    <scope>NUCLEOTIDE SEQUENCE [LARGE SCALE GENOMIC DNA]</scope>
    <source>
        <strain evidence="3 4">CGMCC 1.12484</strain>
    </source>
</reference>
<feature type="region of interest" description="Disordered" evidence="1">
    <location>
        <begin position="1"/>
        <end position="68"/>
    </location>
</feature>
<feature type="transmembrane region" description="Helical" evidence="2">
    <location>
        <begin position="78"/>
        <end position="102"/>
    </location>
</feature>
<keyword evidence="2" id="KW-1133">Transmembrane helix</keyword>
<feature type="compositionally biased region" description="Low complexity" evidence="1">
    <location>
        <begin position="41"/>
        <end position="54"/>
    </location>
</feature>
<accession>A0A2T0VFY5</accession>
<evidence type="ECO:0008006" key="5">
    <source>
        <dbReference type="Google" id="ProtNLM"/>
    </source>
</evidence>
<evidence type="ECO:0000313" key="4">
    <source>
        <dbReference type="Proteomes" id="UP000237983"/>
    </source>
</evidence>
<protein>
    <recommendedName>
        <fullName evidence="5">DNA polymerase III subunit gamma/tau</fullName>
    </recommendedName>
</protein>
<gene>
    <name evidence="3" type="ORF">B0I08_103311</name>
</gene>
<evidence type="ECO:0000256" key="1">
    <source>
        <dbReference type="SAM" id="MobiDB-lite"/>
    </source>
</evidence>